<evidence type="ECO:0000313" key="3">
    <source>
        <dbReference type="Proteomes" id="UP000192674"/>
    </source>
</evidence>
<reference evidence="2 3" key="1">
    <citation type="submission" date="2017-04" db="EMBL/GenBank/DDBJ databases">
        <authorList>
            <person name="Afonso C.L."/>
            <person name="Miller P.J."/>
            <person name="Scott M.A."/>
            <person name="Spackman E."/>
            <person name="Goraichik I."/>
            <person name="Dimitrov K.M."/>
            <person name="Suarez D.L."/>
            <person name="Swayne D.E."/>
        </authorList>
    </citation>
    <scope>NUCLEOTIDE SEQUENCE [LARGE SCALE GENOMIC DNA]</scope>
    <source>
        <strain evidence="2 3">DSM 43828</strain>
    </source>
</reference>
<dbReference type="InterPro" id="IPR010982">
    <property type="entry name" value="Lambda_DNA-bd_dom_sf"/>
</dbReference>
<dbReference type="Pfam" id="PF19054">
    <property type="entry name" value="DUF5753"/>
    <property type="match status" value="1"/>
</dbReference>
<protein>
    <submittedName>
        <fullName evidence="2">Helix-turn-helix domain-containing protein</fullName>
    </submittedName>
</protein>
<accession>A0A1W2DN87</accession>
<keyword evidence="3" id="KW-1185">Reference proteome</keyword>
<proteinExistence type="predicted"/>
<dbReference type="Pfam" id="PF13560">
    <property type="entry name" value="HTH_31"/>
    <property type="match status" value="1"/>
</dbReference>
<feature type="domain" description="DUF5753" evidence="1">
    <location>
        <begin position="108"/>
        <end position="215"/>
    </location>
</feature>
<dbReference type="GO" id="GO:0003677">
    <property type="term" value="F:DNA binding"/>
    <property type="evidence" value="ECO:0007669"/>
    <property type="project" value="InterPro"/>
</dbReference>
<organism evidence="2 3">
    <name type="scientific">Kibdelosporangium aridum</name>
    <dbReference type="NCBI Taxonomy" id="2030"/>
    <lineage>
        <taxon>Bacteria</taxon>
        <taxon>Bacillati</taxon>
        <taxon>Actinomycetota</taxon>
        <taxon>Actinomycetes</taxon>
        <taxon>Pseudonocardiales</taxon>
        <taxon>Pseudonocardiaceae</taxon>
        <taxon>Kibdelosporangium</taxon>
    </lineage>
</organism>
<evidence type="ECO:0000313" key="2">
    <source>
        <dbReference type="EMBL" id="SMC98877.1"/>
    </source>
</evidence>
<evidence type="ECO:0000259" key="1">
    <source>
        <dbReference type="Pfam" id="PF19054"/>
    </source>
</evidence>
<dbReference type="RefSeq" id="WP_084427608.1">
    <property type="nucleotide sequence ID" value="NZ_FWXV01000002.1"/>
</dbReference>
<sequence length="215" mass="24611">MALRKTIRSRRLGKQLREFRHQANLRQEDLVVVMNEGLNSEYRISGNHWRRTENGLSRLTPVHLARFCEVLEVEEEQATALERLRAKADEPGWWQEYSDILSEIGEMLLELGEDAVRIRTYDTVFIQGLLQIETYTAAVANSAIATVRTVDVDRVVELRMRRQKRLSDPDFRGLSAVLTEGAIRTIVGGPAVMAAQLRHLLQISQNPKVEIRILP</sequence>
<name>A0A1W2DN87_KIBAR</name>
<dbReference type="InterPro" id="IPR043917">
    <property type="entry name" value="DUF5753"/>
</dbReference>
<dbReference type="AlphaFoldDB" id="A0A1W2DN87"/>
<dbReference type="EMBL" id="FWXV01000002">
    <property type="protein sequence ID" value="SMC98877.1"/>
    <property type="molecule type" value="Genomic_DNA"/>
</dbReference>
<dbReference type="OrthoDB" id="4285266at2"/>
<dbReference type="Proteomes" id="UP000192674">
    <property type="component" value="Unassembled WGS sequence"/>
</dbReference>
<dbReference type="InterPro" id="IPR001387">
    <property type="entry name" value="Cro/C1-type_HTH"/>
</dbReference>
<dbReference type="Gene3D" id="1.10.260.40">
    <property type="entry name" value="lambda repressor-like DNA-binding domains"/>
    <property type="match status" value="1"/>
</dbReference>
<gene>
    <name evidence="2" type="ORF">SAMN05661093_03598</name>
</gene>
<dbReference type="SUPFAM" id="SSF47413">
    <property type="entry name" value="lambda repressor-like DNA-binding domains"/>
    <property type="match status" value="1"/>
</dbReference>
<dbReference type="CDD" id="cd00093">
    <property type="entry name" value="HTH_XRE"/>
    <property type="match status" value="1"/>
</dbReference>